<comment type="caution">
    <text evidence="2">The sequence shown here is derived from an EMBL/GenBank/DDBJ whole genome shotgun (WGS) entry which is preliminary data.</text>
</comment>
<dbReference type="AlphaFoldDB" id="A0AAD9KCS0"/>
<keyword evidence="3" id="KW-1185">Reference proteome</keyword>
<organism evidence="2 3">
    <name type="scientific">Paralvinella palmiformis</name>
    <dbReference type="NCBI Taxonomy" id="53620"/>
    <lineage>
        <taxon>Eukaryota</taxon>
        <taxon>Metazoa</taxon>
        <taxon>Spiralia</taxon>
        <taxon>Lophotrochozoa</taxon>
        <taxon>Annelida</taxon>
        <taxon>Polychaeta</taxon>
        <taxon>Sedentaria</taxon>
        <taxon>Canalipalpata</taxon>
        <taxon>Terebellida</taxon>
        <taxon>Terebelliformia</taxon>
        <taxon>Alvinellidae</taxon>
        <taxon>Paralvinella</taxon>
    </lineage>
</organism>
<dbReference type="CDD" id="cd22823">
    <property type="entry name" value="Gal_Rha_Lectin"/>
    <property type="match status" value="1"/>
</dbReference>
<sequence length="417" mass="46319">MSILLSSSTDSIQIERVPKSDSDLRMSSSNFTNRIIMGAFMSISGGSDGAVVRALYWIPPHPGFESDSYLCFGHVPQDVAPRPCLCVNQAEYCQFEIFNASCRSNQVILMEHAQYGRMHIGRCVAKSFGHIGCSANILDLIDSDCSGKRKCTYSVPALRDLIQPCPKDLTAYLEARYSCIDVHRVTRNDCNKNIYLNSTFVRIYIASDVTSQDTKRTSAKCPVIVRALPGQRLNFTLYKFGYEMSGSDPTRNLCPIKVSFTEADGSGRDISQCDLSHREQLVYSSASNMASVFFHHFLAYGGASGEADDRILLKVEATGCPNLKTPHNAWVERQGDKAIIRCNYTQETFYVTCTGSTWTGHVTNCTPGSHILIGNKQLPAKLRPPVEVYGRMKRFTEDKLDVIESCQRAGDVIQSDT</sequence>
<dbReference type="EMBL" id="JAODUP010000013">
    <property type="protein sequence ID" value="KAK2168912.1"/>
    <property type="molecule type" value="Genomic_DNA"/>
</dbReference>
<evidence type="ECO:0000313" key="3">
    <source>
        <dbReference type="Proteomes" id="UP001208570"/>
    </source>
</evidence>
<dbReference type="Gene3D" id="2.60.120.740">
    <property type="match status" value="1"/>
</dbReference>
<accession>A0AAD9KCS0</accession>
<evidence type="ECO:0000313" key="2">
    <source>
        <dbReference type="EMBL" id="KAK2168912.1"/>
    </source>
</evidence>
<dbReference type="InterPro" id="IPR043159">
    <property type="entry name" value="Lectin_gal-bd_sf"/>
</dbReference>
<proteinExistence type="predicted"/>
<dbReference type="Pfam" id="PF02140">
    <property type="entry name" value="SUEL_Lectin"/>
    <property type="match status" value="1"/>
</dbReference>
<dbReference type="Proteomes" id="UP001208570">
    <property type="component" value="Unassembled WGS sequence"/>
</dbReference>
<protein>
    <recommendedName>
        <fullName evidence="1">SUEL-type lectin domain-containing protein</fullName>
    </recommendedName>
</protein>
<dbReference type="PANTHER" id="PTHR46780">
    <property type="entry name" value="PROTEIN EVA-1"/>
    <property type="match status" value="1"/>
</dbReference>
<dbReference type="GO" id="GO:0030246">
    <property type="term" value="F:carbohydrate binding"/>
    <property type="evidence" value="ECO:0007669"/>
    <property type="project" value="InterPro"/>
</dbReference>
<gene>
    <name evidence="2" type="ORF">LSH36_13g08036</name>
</gene>
<reference evidence="2" key="1">
    <citation type="journal article" date="2023" name="Mol. Biol. Evol.">
        <title>Third-Generation Sequencing Reveals the Adaptive Role of the Epigenome in Three Deep-Sea Polychaetes.</title>
        <authorList>
            <person name="Perez M."/>
            <person name="Aroh O."/>
            <person name="Sun Y."/>
            <person name="Lan Y."/>
            <person name="Juniper S.K."/>
            <person name="Young C.R."/>
            <person name="Angers B."/>
            <person name="Qian P.Y."/>
        </authorList>
    </citation>
    <scope>NUCLEOTIDE SEQUENCE</scope>
    <source>
        <strain evidence="2">P08H-3</strain>
    </source>
</reference>
<name>A0AAD9KCS0_9ANNE</name>
<dbReference type="InterPro" id="IPR000922">
    <property type="entry name" value="Lectin_gal-bd_dom"/>
</dbReference>
<feature type="domain" description="SUEL-type lectin" evidence="1">
    <location>
        <begin position="101"/>
        <end position="179"/>
    </location>
</feature>
<evidence type="ECO:0000259" key="1">
    <source>
        <dbReference type="Pfam" id="PF02140"/>
    </source>
</evidence>